<accession>A0A0E9QGH6</accession>
<organism evidence="1">
    <name type="scientific">Anguilla anguilla</name>
    <name type="common">European freshwater eel</name>
    <name type="synonym">Muraena anguilla</name>
    <dbReference type="NCBI Taxonomy" id="7936"/>
    <lineage>
        <taxon>Eukaryota</taxon>
        <taxon>Metazoa</taxon>
        <taxon>Chordata</taxon>
        <taxon>Craniata</taxon>
        <taxon>Vertebrata</taxon>
        <taxon>Euteleostomi</taxon>
        <taxon>Actinopterygii</taxon>
        <taxon>Neopterygii</taxon>
        <taxon>Teleostei</taxon>
        <taxon>Anguilliformes</taxon>
        <taxon>Anguillidae</taxon>
        <taxon>Anguilla</taxon>
    </lineage>
</organism>
<reference evidence="1" key="2">
    <citation type="journal article" date="2015" name="Fish Shellfish Immunol.">
        <title>Early steps in the European eel (Anguilla anguilla)-Vibrio vulnificus interaction in the gills: Role of the RtxA13 toxin.</title>
        <authorList>
            <person name="Callol A."/>
            <person name="Pajuelo D."/>
            <person name="Ebbesson L."/>
            <person name="Teles M."/>
            <person name="MacKenzie S."/>
            <person name="Amaro C."/>
        </authorList>
    </citation>
    <scope>NUCLEOTIDE SEQUENCE</scope>
</reference>
<proteinExistence type="predicted"/>
<dbReference type="EMBL" id="GBXM01092703">
    <property type="protein sequence ID" value="JAH15874.1"/>
    <property type="molecule type" value="Transcribed_RNA"/>
</dbReference>
<sequence length="15" mass="1702">MCNLKITFNASVVYV</sequence>
<evidence type="ECO:0000313" key="1">
    <source>
        <dbReference type="EMBL" id="JAH15874.1"/>
    </source>
</evidence>
<reference evidence="1" key="1">
    <citation type="submission" date="2014-11" db="EMBL/GenBank/DDBJ databases">
        <authorList>
            <person name="Amaro Gonzalez C."/>
        </authorList>
    </citation>
    <scope>NUCLEOTIDE SEQUENCE</scope>
</reference>
<name>A0A0E9QGH6_ANGAN</name>
<protein>
    <submittedName>
        <fullName evidence="1">Uncharacterized protein</fullName>
    </submittedName>
</protein>